<keyword evidence="2" id="KW-1185">Reference proteome</keyword>
<protein>
    <submittedName>
        <fullName evidence="1">Uncharacterized protein</fullName>
    </submittedName>
</protein>
<dbReference type="AlphaFoldDB" id="A0A4U1INY6"/>
<proteinExistence type="predicted"/>
<comment type="caution">
    <text evidence="1">The sequence shown here is derived from an EMBL/GenBank/DDBJ whole genome shotgun (WGS) entry which is preliminary data.</text>
</comment>
<reference evidence="1 2" key="1">
    <citation type="submission" date="2019-04" db="EMBL/GenBank/DDBJ databases">
        <authorList>
            <person name="Li Y."/>
            <person name="Wang J."/>
        </authorList>
    </citation>
    <scope>NUCLEOTIDE SEQUENCE [LARGE SCALE GENOMIC DNA]</scope>
    <source>
        <strain evidence="1 2">DSM 14668</strain>
    </source>
</reference>
<gene>
    <name evidence="1" type="ORF">E8A74_46540</name>
</gene>
<dbReference type="Proteomes" id="UP000309215">
    <property type="component" value="Unassembled WGS sequence"/>
</dbReference>
<dbReference type="RefSeq" id="WP_136935633.1">
    <property type="nucleotide sequence ID" value="NZ_SSMQ01000094.1"/>
</dbReference>
<evidence type="ECO:0000313" key="2">
    <source>
        <dbReference type="Proteomes" id="UP000309215"/>
    </source>
</evidence>
<accession>A0A4U1INY6</accession>
<dbReference type="OrthoDB" id="9826680at2"/>
<evidence type="ECO:0000313" key="1">
    <source>
        <dbReference type="EMBL" id="TKC95780.1"/>
    </source>
</evidence>
<sequence>MLPLKKHPTALHAGAGEPAANIPNGVAGKSVYVVDVDDYELSRTMLYGLGAKGVTNKLMATADVILHGGPAAPQKARAKYPSAAIVKASAILPLFHQEIRSFSDLVRALQRHGFTVRNPSDEGDAEFDHFELPLVGDSLHETLLHWLGSSAFLRSYAKKQHFPIDKREEGYIDFPIPDSGGLTWYYTWKSDAWGRVHALRGEGDYPLDIKGHQLLRVEPLLWTQSTGLYFHEYPILDSITGLFVQAGIDARTGRVNGTAISRVWT</sequence>
<dbReference type="EMBL" id="SSMQ01000094">
    <property type="protein sequence ID" value="TKC95780.1"/>
    <property type="molecule type" value="Genomic_DNA"/>
</dbReference>
<organism evidence="1 2">
    <name type="scientific">Polyangium fumosum</name>
    <dbReference type="NCBI Taxonomy" id="889272"/>
    <lineage>
        <taxon>Bacteria</taxon>
        <taxon>Pseudomonadati</taxon>
        <taxon>Myxococcota</taxon>
        <taxon>Polyangia</taxon>
        <taxon>Polyangiales</taxon>
        <taxon>Polyangiaceae</taxon>
        <taxon>Polyangium</taxon>
    </lineage>
</organism>
<name>A0A4U1INY6_9BACT</name>